<dbReference type="RefSeq" id="WP_344110777.1">
    <property type="nucleotide sequence ID" value="NZ_BAAANE010000004.1"/>
</dbReference>
<evidence type="ECO:0000313" key="1">
    <source>
        <dbReference type="EMBL" id="GAA1632145.1"/>
    </source>
</evidence>
<gene>
    <name evidence="1" type="ORF">GCM10009744_20560</name>
</gene>
<reference evidence="1 2" key="1">
    <citation type="journal article" date="2019" name="Int. J. Syst. Evol. Microbiol.">
        <title>The Global Catalogue of Microorganisms (GCM) 10K type strain sequencing project: providing services to taxonomists for standard genome sequencing and annotation.</title>
        <authorList>
            <consortium name="The Broad Institute Genomics Platform"/>
            <consortium name="The Broad Institute Genome Sequencing Center for Infectious Disease"/>
            <person name="Wu L."/>
            <person name="Ma J."/>
        </authorList>
    </citation>
    <scope>NUCLEOTIDE SEQUENCE [LARGE SCALE GENOMIC DNA]</scope>
    <source>
        <strain evidence="1 2">JCM 14306</strain>
    </source>
</reference>
<protein>
    <submittedName>
        <fullName evidence="1">Dihydrofolate reductase family protein</fullName>
    </submittedName>
</protein>
<dbReference type="Proteomes" id="UP001501319">
    <property type="component" value="Unassembled WGS sequence"/>
</dbReference>
<comment type="caution">
    <text evidence="1">The sequence shown here is derived from an EMBL/GenBank/DDBJ whole genome shotgun (WGS) entry which is preliminary data.</text>
</comment>
<dbReference type="Gene3D" id="3.40.430.10">
    <property type="entry name" value="Dihydrofolate Reductase, subunit A"/>
    <property type="match status" value="1"/>
</dbReference>
<dbReference type="EMBL" id="BAAANE010000004">
    <property type="protein sequence ID" value="GAA1632145.1"/>
    <property type="molecule type" value="Genomic_DNA"/>
</dbReference>
<sequence>MGKVIASAAVSLDGFVADTADAVGPLFDWYNNGDVELYGTDSGRAFHVGKASADYINSVWPTIGAVVIGRRLFDLTNGWHGVPAVGEHVFVVTHEPPTDWPFPDAPFTFVDGVEEAIAQAKAFAGDRNVSLTAGNLTGQALEAGLVDEVNLNLVPVVFGTGVRFFGDYTGRQQLFDDPVVIQGDRVTHLHYRRSREDQ</sequence>
<organism evidence="1 2">
    <name type="scientific">Kribbella alba</name>
    <dbReference type="NCBI Taxonomy" id="190197"/>
    <lineage>
        <taxon>Bacteria</taxon>
        <taxon>Bacillati</taxon>
        <taxon>Actinomycetota</taxon>
        <taxon>Actinomycetes</taxon>
        <taxon>Propionibacteriales</taxon>
        <taxon>Kribbellaceae</taxon>
        <taxon>Kribbella</taxon>
    </lineage>
</organism>
<name>A0ABN2F7G7_9ACTN</name>
<keyword evidence="2" id="KW-1185">Reference proteome</keyword>
<proteinExistence type="predicted"/>
<dbReference type="SUPFAM" id="SSF53597">
    <property type="entry name" value="Dihydrofolate reductase-like"/>
    <property type="match status" value="1"/>
</dbReference>
<accession>A0ABN2F7G7</accession>
<evidence type="ECO:0000313" key="2">
    <source>
        <dbReference type="Proteomes" id="UP001501319"/>
    </source>
</evidence>
<dbReference type="InterPro" id="IPR024072">
    <property type="entry name" value="DHFR-like_dom_sf"/>
</dbReference>